<dbReference type="EMBL" id="BJYZ01000051">
    <property type="protein sequence ID" value="GEO42845.1"/>
    <property type="molecule type" value="Genomic_DNA"/>
</dbReference>
<organism evidence="3 4">
    <name type="scientific">Skermanella aerolata</name>
    <dbReference type="NCBI Taxonomy" id="393310"/>
    <lineage>
        <taxon>Bacteria</taxon>
        <taxon>Pseudomonadati</taxon>
        <taxon>Pseudomonadota</taxon>
        <taxon>Alphaproteobacteria</taxon>
        <taxon>Rhodospirillales</taxon>
        <taxon>Azospirillaceae</taxon>
        <taxon>Skermanella</taxon>
    </lineage>
</organism>
<reference evidence="3 4" key="1">
    <citation type="submission" date="2019-07" db="EMBL/GenBank/DDBJ databases">
        <title>Whole genome shotgun sequence of Skermanella aerolata NBRC 106429.</title>
        <authorList>
            <person name="Hosoyama A."/>
            <person name="Uohara A."/>
            <person name="Ohji S."/>
            <person name="Ichikawa N."/>
        </authorList>
    </citation>
    <scope>NUCLEOTIDE SEQUENCE [LARGE SCALE GENOMIC DNA]</scope>
    <source>
        <strain evidence="3 4">NBRC 106429</strain>
    </source>
</reference>
<name>A0A512E298_9PROT</name>
<evidence type="ECO:0000313" key="3">
    <source>
        <dbReference type="EMBL" id="GEO42845.1"/>
    </source>
</evidence>
<feature type="domain" description="DUF4167" evidence="2">
    <location>
        <begin position="5"/>
        <end position="41"/>
    </location>
</feature>
<dbReference type="InterPro" id="IPR025430">
    <property type="entry name" value="DUF4167"/>
</dbReference>
<dbReference type="AlphaFoldDB" id="A0A512E298"/>
<dbReference type="Pfam" id="PF13763">
    <property type="entry name" value="DUF4167"/>
    <property type="match status" value="1"/>
</dbReference>
<keyword evidence="4" id="KW-1185">Reference proteome</keyword>
<evidence type="ECO:0000256" key="1">
    <source>
        <dbReference type="SAM" id="MobiDB-lite"/>
    </source>
</evidence>
<gene>
    <name evidence="3" type="ORF">SAE02_69930</name>
</gene>
<proteinExistence type="predicted"/>
<feature type="region of interest" description="Disordered" evidence="1">
    <location>
        <begin position="38"/>
        <end position="58"/>
    </location>
</feature>
<comment type="caution">
    <text evidence="3">The sequence shown here is derived from an EMBL/GenBank/DDBJ whole genome shotgun (WGS) entry which is preliminary data.</text>
</comment>
<sequence length="58" mass="6695">MAKHTRYLELAQQARTAGDEVTMQHNLQHAEHWYRTAMADRRTGDDPRMAREGEGLAD</sequence>
<dbReference type="Proteomes" id="UP000321523">
    <property type="component" value="Unassembled WGS sequence"/>
</dbReference>
<accession>A0A512E298</accession>
<protein>
    <recommendedName>
        <fullName evidence="2">DUF4167 domain-containing protein</fullName>
    </recommendedName>
</protein>
<evidence type="ECO:0000259" key="2">
    <source>
        <dbReference type="Pfam" id="PF13763"/>
    </source>
</evidence>
<evidence type="ECO:0000313" key="4">
    <source>
        <dbReference type="Proteomes" id="UP000321523"/>
    </source>
</evidence>